<accession>F4RU54</accession>
<evidence type="ECO:0000313" key="2">
    <source>
        <dbReference type="EMBL" id="EGG04141.1"/>
    </source>
</evidence>
<dbReference type="InParanoid" id="F4RU54"/>
<organism evidence="3">
    <name type="scientific">Melampsora larici-populina (strain 98AG31 / pathotype 3-4-7)</name>
    <name type="common">Poplar leaf rust fungus</name>
    <dbReference type="NCBI Taxonomy" id="747676"/>
    <lineage>
        <taxon>Eukaryota</taxon>
        <taxon>Fungi</taxon>
        <taxon>Dikarya</taxon>
        <taxon>Basidiomycota</taxon>
        <taxon>Pucciniomycotina</taxon>
        <taxon>Pucciniomycetes</taxon>
        <taxon>Pucciniales</taxon>
        <taxon>Melampsoraceae</taxon>
        <taxon>Melampsora</taxon>
    </lineage>
</organism>
<gene>
    <name evidence="2" type="ORF">MELLADRAFT_89660</name>
</gene>
<dbReference type="RefSeq" id="XP_007412602.1">
    <property type="nucleotide sequence ID" value="XM_007412540.1"/>
</dbReference>
<feature type="region of interest" description="Disordered" evidence="1">
    <location>
        <begin position="37"/>
        <end position="126"/>
    </location>
</feature>
<keyword evidence="3" id="KW-1185">Reference proteome</keyword>
<dbReference type="HOGENOM" id="CLU_1001438_0_0_1"/>
<dbReference type="KEGG" id="mlr:MELLADRAFT_89660"/>
<evidence type="ECO:0000313" key="3">
    <source>
        <dbReference type="Proteomes" id="UP000001072"/>
    </source>
</evidence>
<feature type="compositionally biased region" description="Basic and acidic residues" evidence="1">
    <location>
        <begin position="91"/>
        <end position="105"/>
    </location>
</feature>
<feature type="compositionally biased region" description="Low complexity" evidence="1">
    <location>
        <begin position="48"/>
        <end position="62"/>
    </location>
</feature>
<dbReference type="AlphaFoldDB" id="F4RU54"/>
<proteinExistence type="predicted"/>
<dbReference type="VEuPathDB" id="FungiDB:MELLADRAFT_89660"/>
<dbReference type="Proteomes" id="UP000001072">
    <property type="component" value="Unassembled WGS sequence"/>
</dbReference>
<sequence>MATRHMAPSTKEYRLKIAKNRVDHPGMKLKDRLELKYPRNSSGLFTTGDGSSKGFPKSPSKIGDGDEIVLVSGSNHKNTKRKAGCGGAASKKGDVKTDKKPKIEDDSSSDGLDPPPRSAAKALDKKPRIEVEINSDGFMPPPDKFCYLEDGACSEMSYDEDDIVPDTDELEVLHEHEAQLDDFVRQCGVTASFIRIRNILRNSEITSWTDLVPSVKMTLETLKGHGIPHDLAGRMLELAQHKHTEKEAPRVLDTVIEAPEANDHGKPQ</sequence>
<dbReference type="EMBL" id="GL883120">
    <property type="protein sequence ID" value="EGG04141.1"/>
    <property type="molecule type" value="Genomic_DNA"/>
</dbReference>
<evidence type="ECO:0000256" key="1">
    <source>
        <dbReference type="SAM" id="MobiDB-lite"/>
    </source>
</evidence>
<dbReference type="OrthoDB" id="10589316at2759"/>
<protein>
    <submittedName>
        <fullName evidence="2">Uncharacterized protein</fullName>
    </submittedName>
</protein>
<name>F4RU54_MELLP</name>
<dbReference type="GeneID" id="18935272"/>
<reference evidence="3" key="1">
    <citation type="journal article" date="2011" name="Proc. Natl. Acad. Sci. U.S.A.">
        <title>Obligate biotrophy features unraveled by the genomic analysis of rust fungi.</title>
        <authorList>
            <person name="Duplessis S."/>
            <person name="Cuomo C.A."/>
            <person name="Lin Y.-C."/>
            <person name="Aerts A."/>
            <person name="Tisserant E."/>
            <person name="Veneault-Fourrey C."/>
            <person name="Joly D.L."/>
            <person name="Hacquard S."/>
            <person name="Amselem J."/>
            <person name="Cantarel B.L."/>
            <person name="Chiu R."/>
            <person name="Coutinho P.M."/>
            <person name="Feau N."/>
            <person name="Field M."/>
            <person name="Frey P."/>
            <person name="Gelhaye E."/>
            <person name="Goldberg J."/>
            <person name="Grabherr M.G."/>
            <person name="Kodira C.D."/>
            <person name="Kohler A."/>
            <person name="Kuees U."/>
            <person name="Lindquist E.A."/>
            <person name="Lucas S.M."/>
            <person name="Mago R."/>
            <person name="Mauceli E."/>
            <person name="Morin E."/>
            <person name="Murat C."/>
            <person name="Pangilinan J.L."/>
            <person name="Park R."/>
            <person name="Pearson M."/>
            <person name="Quesneville H."/>
            <person name="Rouhier N."/>
            <person name="Sakthikumar S."/>
            <person name="Salamov A.A."/>
            <person name="Schmutz J."/>
            <person name="Selles B."/>
            <person name="Shapiro H."/>
            <person name="Tanguay P."/>
            <person name="Tuskan G.A."/>
            <person name="Henrissat B."/>
            <person name="Van de Peer Y."/>
            <person name="Rouze P."/>
            <person name="Ellis J.G."/>
            <person name="Dodds P.N."/>
            <person name="Schein J.E."/>
            <person name="Zhong S."/>
            <person name="Hamelin R.C."/>
            <person name="Grigoriev I.V."/>
            <person name="Szabo L.J."/>
            <person name="Martin F."/>
        </authorList>
    </citation>
    <scope>NUCLEOTIDE SEQUENCE [LARGE SCALE GENOMIC DNA]</scope>
    <source>
        <strain evidence="3">98AG31 / pathotype 3-4-7</strain>
    </source>
</reference>